<evidence type="ECO:0000256" key="3">
    <source>
        <dbReference type="ARBA" id="ARBA00022741"/>
    </source>
</evidence>
<dbReference type="RefSeq" id="WP_119792855.1">
    <property type="nucleotide sequence ID" value="NZ_QYZD01000006.1"/>
</dbReference>
<dbReference type="Proteomes" id="UP000266177">
    <property type="component" value="Unassembled WGS sequence"/>
</dbReference>
<evidence type="ECO:0000259" key="9">
    <source>
        <dbReference type="Pfam" id="PF02224"/>
    </source>
</evidence>
<keyword evidence="8" id="KW-0963">Cytoplasm</keyword>
<dbReference type="Pfam" id="PF02224">
    <property type="entry name" value="Cytidylate_kin"/>
    <property type="match status" value="1"/>
</dbReference>
<feature type="domain" description="Cytidylate kinase" evidence="9">
    <location>
        <begin position="14"/>
        <end position="226"/>
    </location>
</feature>
<evidence type="ECO:0000313" key="10">
    <source>
        <dbReference type="EMBL" id="RJG24466.1"/>
    </source>
</evidence>
<evidence type="ECO:0000256" key="5">
    <source>
        <dbReference type="ARBA" id="ARBA00022840"/>
    </source>
</evidence>
<dbReference type="CDD" id="cd02020">
    <property type="entry name" value="CMPK"/>
    <property type="match status" value="1"/>
</dbReference>
<comment type="caution">
    <text evidence="10">The sequence shown here is derived from an EMBL/GenBank/DDBJ whole genome shotgun (WGS) entry which is preliminary data.</text>
</comment>
<protein>
    <recommendedName>
        <fullName evidence="8">Cytidylate kinase</fullName>
        <shortName evidence="8">CK</shortName>
        <ecNumber evidence="8">2.7.4.25</ecNumber>
    </recommendedName>
    <alternativeName>
        <fullName evidence="8">Cytidine monophosphate kinase</fullName>
        <shortName evidence="8">CMP kinase</shortName>
    </alternativeName>
</protein>
<dbReference type="InterPro" id="IPR011994">
    <property type="entry name" value="Cytidylate_kinase_dom"/>
</dbReference>
<evidence type="ECO:0000256" key="8">
    <source>
        <dbReference type="HAMAP-Rule" id="MF_00238"/>
    </source>
</evidence>
<evidence type="ECO:0000256" key="2">
    <source>
        <dbReference type="ARBA" id="ARBA00022679"/>
    </source>
</evidence>
<comment type="subcellular location">
    <subcellularLocation>
        <location evidence="8">Cytoplasm</location>
    </subcellularLocation>
</comment>
<dbReference type="InterPro" id="IPR003136">
    <property type="entry name" value="Cytidylate_kin"/>
</dbReference>
<evidence type="ECO:0000256" key="1">
    <source>
        <dbReference type="ARBA" id="ARBA00009427"/>
    </source>
</evidence>
<dbReference type="PANTHER" id="PTHR21299:SF2">
    <property type="entry name" value="CYTIDYLATE KINASE"/>
    <property type="match status" value="1"/>
</dbReference>
<proteinExistence type="inferred from homology"/>
<reference evidence="10 11" key="1">
    <citation type="submission" date="2018-09" db="EMBL/GenBank/DDBJ databases">
        <title>Paenibacillus SK2017-BO5.</title>
        <authorList>
            <person name="Piskunova J.V."/>
            <person name="Dubiley S.A."/>
            <person name="Severinov K.V."/>
        </authorList>
    </citation>
    <scope>NUCLEOTIDE SEQUENCE [LARGE SCALE GENOMIC DNA]</scope>
    <source>
        <strain evidence="10 11">BO5</strain>
    </source>
</reference>
<dbReference type="EC" id="2.7.4.25" evidence="8"/>
<evidence type="ECO:0000256" key="6">
    <source>
        <dbReference type="ARBA" id="ARBA00047615"/>
    </source>
</evidence>
<dbReference type="AlphaFoldDB" id="A0A3A3H0G3"/>
<sequence>MTLQSNAPALRLNIAIDGPAGAGKSTVARLVARELGYTYIDTGAMYRAVALHMLRLGIDPEDADAIHEAMKDVAIELIPLDSRQAVLLNGTDVTDEIRTQEISRLASSYARSSAVRERLVHLQRGMAARKGVVMDGRDIGTHVLPDAEQKWFVTASVEERARRRYAESSSVDGATVEQFMREIAARDKQDETRDVSPLRQAEDAVLLDTTRMTIDEVVGVIVDQAKLLCRDGER</sequence>
<dbReference type="GO" id="GO:0015949">
    <property type="term" value="P:nucleobase-containing small molecule interconversion"/>
    <property type="evidence" value="ECO:0007669"/>
    <property type="project" value="TreeGrafter"/>
</dbReference>
<evidence type="ECO:0000256" key="4">
    <source>
        <dbReference type="ARBA" id="ARBA00022777"/>
    </source>
</evidence>
<keyword evidence="4 8" id="KW-0418">Kinase</keyword>
<dbReference type="OrthoDB" id="9807434at2"/>
<dbReference type="GO" id="GO:0036430">
    <property type="term" value="F:CMP kinase activity"/>
    <property type="evidence" value="ECO:0007669"/>
    <property type="project" value="RHEA"/>
</dbReference>
<name>A0A3A3H0G3_PANTH</name>
<dbReference type="GO" id="GO:0005524">
    <property type="term" value="F:ATP binding"/>
    <property type="evidence" value="ECO:0007669"/>
    <property type="project" value="UniProtKB-UniRule"/>
</dbReference>
<dbReference type="EMBL" id="QYZD01000006">
    <property type="protein sequence ID" value="RJG24466.1"/>
    <property type="molecule type" value="Genomic_DNA"/>
</dbReference>
<comment type="similarity">
    <text evidence="1 8">Belongs to the cytidylate kinase family. Type 1 subfamily.</text>
</comment>
<gene>
    <name evidence="8" type="primary">cmk</name>
    <name evidence="10" type="ORF">DQX05_09075</name>
</gene>
<dbReference type="GO" id="GO:0006220">
    <property type="term" value="P:pyrimidine nucleotide metabolic process"/>
    <property type="evidence" value="ECO:0007669"/>
    <property type="project" value="UniProtKB-UniRule"/>
</dbReference>
<evidence type="ECO:0000313" key="11">
    <source>
        <dbReference type="Proteomes" id="UP000266177"/>
    </source>
</evidence>
<dbReference type="NCBIfam" id="TIGR00017">
    <property type="entry name" value="cmk"/>
    <property type="match status" value="1"/>
</dbReference>
<dbReference type="SUPFAM" id="SSF52540">
    <property type="entry name" value="P-loop containing nucleoside triphosphate hydrolases"/>
    <property type="match status" value="1"/>
</dbReference>
<evidence type="ECO:0000256" key="7">
    <source>
        <dbReference type="ARBA" id="ARBA00048478"/>
    </source>
</evidence>
<feature type="binding site" evidence="8">
    <location>
        <begin position="18"/>
        <end position="26"/>
    </location>
    <ligand>
        <name>ATP</name>
        <dbReference type="ChEBI" id="CHEBI:30616"/>
    </ligand>
</feature>
<keyword evidence="2 8" id="KW-0808">Transferase</keyword>
<keyword evidence="3 8" id="KW-0547">Nucleotide-binding</keyword>
<comment type="catalytic activity">
    <reaction evidence="7 8">
        <text>CMP + ATP = CDP + ADP</text>
        <dbReference type="Rhea" id="RHEA:11600"/>
        <dbReference type="ChEBI" id="CHEBI:30616"/>
        <dbReference type="ChEBI" id="CHEBI:58069"/>
        <dbReference type="ChEBI" id="CHEBI:60377"/>
        <dbReference type="ChEBI" id="CHEBI:456216"/>
        <dbReference type="EC" id="2.7.4.25"/>
    </reaction>
</comment>
<dbReference type="GO" id="GO:0005829">
    <property type="term" value="C:cytosol"/>
    <property type="evidence" value="ECO:0007669"/>
    <property type="project" value="TreeGrafter"/>
</dbReference>
<accession>A0A3A3H0G3</accession>
<comment type="catalytic activity">
    <reaction evidence="6 8">
        <text>dCMP + ATP = dCDP + ADP</text>
        <dbReference type="Rhea" id="RHEA:25094"/>
        <dbReference type="ChEBI" id="CHEBI:30616"/>
        <dbReference type="ChEBI" id="CHEBI:57566"/>
        <dbReference type="ChEBI" id="CHEBI:58593"/>
        <dbReference type="ChEBI" id="CHEBI:456216"/>
        <dbReference type="EC" id="2.7.4.25"/>
    </reaction>
</comment>
<organism evidence="10 11">
    <name type="scientific">Paenibacillus thiaminolyticus</name>
    <name type="common">Bacillus thiaminolyticus</name>
    <dbReference type="NCBI Taxonomy" id="49283"/>
    <lineage>
        <taxon>Bacteria</taxon>
        <taxon>Bacillati</taxon>
        <taxon>Bacillota</taxon>
        <taxon>Bacilli</taxon>
        <taxon>Bacillales</taxon>
        <taxon>Paenibacillaceae</taxon>
        <taxon>Paenibacillus</taxon>
    </lineage>
</organism>
<dbReference type="GO" id="GO:0036431">
    <property type="term" value="F:dCMP kinase activity"/>
    <property type="evidence" value="ECO:0007669"/>
    <property type="project" value="InterPro"/>
</dbReference>
<dbReference type="InterPro" id="IPR027417">
    <property type="entry name" value="P-loop_NTPase"/>
</dbReference>
<keyword evidence="5 8" id="KW-0067">ATP-binding</keyword>
<dbReference type="PANTHER" id="PTHR21299">
    <property type="entry name" value="CYTIDYLATE KINASE/PANTOATE-BETA-ALANINE LIGASE"/>
    <property type="match status" value="1"/>
</dbReference>
<dbReference type="Gene3D" id="3.40.50.300">
    <property type="entry name" value="P-loop containing nucleotide triphosphate hydrolases"/>
    <property type="match status" value="1"/>
</dbReference>
<dbReference type="HAMAP" id="MF_00238">
    <property type="entry name" value="Cytidyl_kinase_type1"/>
    <property type="match status" value="1"/>
</dbReference>